<dbReference type="EMBL" id="LLZZ01000110">
    <property type="protein sequence ID" value="KTB06160.1"/>
    <property type="molecule type" value="Genomic_DNA"/>
</dbReference>
<dbReference type="PANTHER" id="PTHR18063">
    <property type="entry name" value="NF-E2 INDUCIBLE PROTEIN"/>
    <property type="match status" value="1"/>
</dbReference>
<dbReference type="GO" id="GO:0016807">
    <property type="term" value="F:cysteine-type carboxypeptidase activity"/>
    <property type="evidence" value="ECO:0007669"/>
    <property type="project" value="EnsemblFungi"/>
</dbReference>
<evidence type="ECO:0000256" key="1">
    <source>
        <dbReference type="SAM" id="MobiDB-lite"/>
    </source>
</evidence>
<dbReference type="VEuPathDB" id="FungiDB:GVI51_G09097"/>
<proteinExistence type="predicted"/>
<dbReference type="GO" id="GO:1990380">
    <property type="term" value="F:K48-linked deubiquitinase activity"/>
    <property type="evidence" value="ECO:0007669"/>
    <property type="project" value="EnsemblFungi"/>
</dbReference>
<dbReference type="VEuPathDB" id="FungiDB:CAGL0G09251g"/>
<evidence type="ECO:0000313" key="4">
    <source>
        <dbReference type="Proteomes" id="UP000054886"/>
    </source>
</evidence>
<sequence length="363" mass="40954">MNFATKRIRVDGNDRSILMQNENGPCALVALTNVLLLSSHHEHSELLELVQPKKVDLDQLLTVLADIAIATNPKDEELSVLLSLLPQLHTGLNINPRFDGTFEDTKELSVFKLFDIDIIHGWISSHDKVQKYTYEESQQLLTQAVDIRDRETPGSGNPQDDNILAEANLIEQFLNDSSTQLTPNGLNNINTTMKEGNYAVLFRNDHFATITKHNGNTYALVTDLGFRSCNNIVWEYMGSIDGSNDIFFDGIFEETELNDTAYTTMEATERKERVEQVDKDAQLAQQLQLEENEAIQEADKKQLPKKSTIPKTKTDKRGTNHHQTPSNAPYKHTHSHHSRKNNKKHNSMNANASNKKSSDCVVS</sequence>
<dbReference type="GO" id="GO:0071944">
    <property type="term" value="C:cell periphery"/>
    <property type="evidence" value="ECO:0007669"/>
    <property type="project" value="TreeGrafter"/>
</dbReference>
<dbReference type="PANTHER" id="PTHR18063:SF6">
    <property type="entry name" value="UBIQUITIN CARBOXYL-TERMINAL HYDROLASE"/>
    <property type="match status" value="1"/>
</dbReference>
<accession>A0A0W0C9T8</accession>
<gene>
    <name evidence="3" type="ORF">AO440_001865</name>
</gene>
<dbReference type="Pfam" id="PF04424">
    <property type="entry name" value="MINDY_DUB"/>
    <property type="match status" value="1"/>
</dbReference>
<comment type="caution">
    <text evidence="3">The sequence shown here is derived from an EMBL/GenBank/DDBJ whole genome shotgun (WGS) entry which is preliminary data.</text>
</comment>
<feature type="domain" description="MINDY deubiquitinase" evidence="2">
    <location>
        <begin position="2"/>
        <end position="252"/>
    </location>
</feature>
<protein>
    <recommendedName>
        <fullName evidence="2">MINDY deubiquitinase domain-containing protein</fullName>
    </recommendedName>
</protein>
<dbReference type="InterPro" id="IPR033979">
    <property type="entry name" value="MINDY_domain"/>
</dbReference>
<evidence type="ECO:0000259" key="2">
    <source>
        <dbReference type="Pfam" id="PF04424"/>
    </source>
</evidence>
<dbReference type="InterPro" id="IPR007518">
    <property type="entry name" value="MINDY"/>
</dbReference>
<dbReference type="AlphaFoldDB" id="A0A0W0C9T8"/>
<feature type="compositionally biased region" description="Basic residues" evidence="1">
    <location>
        <begin position="331"/>
        <end position="346"/>
    </location>
</feature>
<dbReference type="VEuPathDB" id="FungiDB:GWK60_G08965"/>
<dbReference type="Proteomes" id="UP000054886">
    <property type="component" value="Unassembled WGS sequence"/>
</dbReference>
<dbReference type="GO" id="GO:0004843">
    <property type="term" value="F:cysteine-type deubiquitinase activity"/>
    <property type="evidence" value="ECO:0007669"/>
    <property type="project" value="InterPro"/>
</dbReference>
<dbReference type="GO" id="GO:0071444">
    <property type="term" value="P:cellular response to pheromone"/>
    <property type="evidence" value="ECO:0007669"/>
    <property type="project" value="EnsemblFungi"/>
</dbReference>
<organism evidence="3 4">
    <name type="scientific">Candida glabrata</name>
    <name type="common">Yeast</name>
    <name type="synonym">Torulopsis glabrata</name>
    <dbReference type="NCBI Taxonomy" id="5478"/>
    <lineage>
        <taxon>Eukaryota</taxon>
        <taxon>Fungi</taxon>
        <taxon>Dikarya</taxon>
        <taxon>Ascomycota</taxon>
        <taxon>Saccharomycotina</taxon>
        <taxon>Saccharomycetes</taxon>
        <taxon>Saccharomycetales</taxon>
        <taxon>Saccharomycetaceae</taxon>
        <taxon>Nakaseomyces</taxon>
    </lineage>
</organism>
<name>A0A0W0C9T8_CANGB</name>
<dbReference type="GO" id="GO:0071108">
    <property type="term" value="P:protein K48-linked deubiquitination"/>
    <property type="evidence" value="ECO:0007669"/>
    <property type="project" value="EnsemblFungi"/>
</dbReference>
<reference evidence="3 4" key="1">
    <citation type="submission" date="2015-10" db="EMBL/GenBank/DDBJ databases">
        <title>Draft genomes sequences of Candida glabrata isolates 1A, 1B, 2A, 2B, 3A and 3B.</title>
        <authorList>
            <person name="Haavelsrud O.E."/>
            <person name="Gaustad P."/>
        </authorList>
    </citation>
    <scope>NUCLEOTIDE SEQUENCE [LARGE SCALE GENOMIC DNA]</scope>
    <source>
        <strain evidence="3">910700640</strain>
    </source>
</reference>
<evidence type="ECO:0000313" key="3">
    <source>
        <dbReference type="EMBL" id="KTB06160.1"/>
    </source>
</evidence>
<dbReference type="VEuPathDB" id="FungiDB:B1J91_G09251g"/>
<feature type="region of interest" description="Disordered" evidence="1">
    <location>
        <begin position="296"/>
        <end position="363"/>
    </location>
</feature>
<dbReference type="OrthoDB" id="10261212at2759"/>
<dbReference type="GO" id="GO:0005829">
    <property type="term" value="C:cytosol"/>
    <property type="evidence" value="ECO:0007669"/>
    <property type="project" value="TreeGrafter"/>
</dbReference>